<dbReference type="OrthoDB" id="8591238at2"/>
<dbReference type="InterPro" id="IPR005119">
    <property type="entry name" value="LysR_subst-bd"/>
</dbReference>
<dbReference type="EMBL" id="STFG01000001">
    <property type="protein sequence ID" value="THU05098.1"/>
    <property type="molecule type" value="Genomic_DNA"/>
</dbReference>
<keyword evidence="4" id="KW-0804">Transcription</keyword>
<keyword evidence="7" id="KW-1185">Reference proteome</keyword>
<accession>A0A4S8FBQ4</accession>
<dbReference type="FunFam" id="1.10.10.10:FF:000001">
    <property type="entry name" value="LysR family transcriptional regulator"/>
    <property type="match status" value="1"/>
</dbReference>
<dbReference type="AlphaFoldDB" id="A0A4S8FBQ4"/>
<dbReference type="PANTHER" id="PTHR30537">
    <property type="entry name" value="HTH-TYPE TRANSCRIPTIONAL REGULATOR"/>
    <property type="match status" value="1"/>
</dbReference>
<evidence type="ECO:0000313" key="7">
    <source>
        <dbReference type="Proteomes" id="UP000308917"/>
    </source>
</evidence>
<feature type="domain" description="HTH lysR-type" evidence="5">
    <location>
        <begin position="1"/>
        <end position="60"/>
    </location>
</feature>
<dbReference type="CDD" id="cd08432">
    <property type="entry name" value="PBP2_GcdR_TrpI_HvrB_AmpR_like"/>
    <property type="match status" value="1"/>
</dbReference>
<dbReference type="SUPFAM" id="SSF46785">
    <property type="entry name" value="Winged helix' DNA-binding domain"/>
    <property type="match status" value="1"/>
</dbReference>
<evidence type="ECO:0000256" key="2">
    <source>
        <dbReference type="ARBA" id="ARBA00023015"/>
    </source>
</evidence>
<dbReference type="InterPro" id="IPR058163">
    <property type="entry name" value="LysR-type_TF_proteobact-type"/>
</dbReference>
<dbReference type="Pfam" id="PF03466">
    <property type="entry name" value="LysR_substrate"/>
    <property type="match status" value="1"/>
</dbReference>
<name>A0A4S8FBQ4_9BURK</name>
<proteinExistence type="inferred from homology"/>
<evidence type="ECO:0000256" key="4">
    <source>
        <dbReference type="ARBA" id="ARBA00023163"/>
    </source>
</evidence>
<dbReference type="InterPro" id="IPR000847">
    <property type="entry name" value="LysR_HTH_N"/>
</dbReference>
<evidence type="ECO:0000256" key="3">
    <source>
        <dbReference type="ARBA" id="ARBA00023125"/>
    </source>
</evidence>
<evidence type="ECO:0000313" key="6">
    <source>
        <dbReference type="EMBL" id="THU05098.1"/>
    </source>
</evidence>
<dbReference type="GO" id="GO:0003700">
    <property type="term" value="F:DNA-binding transcription factor activity"/>
    <property type="evidence" value="ECO:0007669"/>
    <property type="project" value="InterPro"/>
</dbReference>
<dbReference type="PANTHER" id="PTHR30537:SF26">
    <property type="entry name" value="GLYCINE CLEAVAGE SYSTEM TRANSCRIPTIONAL ACTIVATOR"/>
    <property type="match status" value="1"/>
</dbReference>
<gene>
    <name evidence="6" type="ORF">E9531_00660</name>
</gene>
<dbReference type="PROSITE" id="PS50931">
    <property type="entry name" value="HTH_LYSR"/>
    <property type="match status" value="1"/>
</dbReference>
<organism evidence="6 7">
    <name type="scientific">Lampropedia puyangensis</name>
    <dbReference type="NCBI Taxonomy" id="1330072"/>
    <lineage>
        <taxon>Bacteria</taxon>
        <taxon>Pseudomonadati</taxon>
        <taxon>Pseudomonadota</taxon>
        <taxon>Betaproteobacteria</taxon>
        <taxon>Burkholderiales</taxon>
        <taxon>Comamonadaceae</taxon>
        <taxon>Lampropedia</taxon>
    </lineage>
</organism>
<evidence type="ECO:0000259" key="5">
    <source>
        <dbReference type="PROSITE" id="PS50931"/>
    </source>
</evidence>
<evidence type="ECO:0000256" key="1">
    <source>
        <dbReference type="ARBA" id="ARBA00009437"/>
    </source>
</evidence>
<comment type="similarity">
    <text evidence="1">Belongs to the LysR transcriptional regulatory family.</text>
</comment>
<reference evidence="6 7" key="1">
    <citation type="journal article" date="2015" name="Antonie Van Leeuwenhoek">
        <title>Lampropedia puyangensis sp. nov., isolated from symptomatic bark of Populus ? euramericana canker and emended description of Lampropedia hyalina (Ehrenberg 1832) Lee et al. 2004.</title>
        <authorList>
            <person name="Li Y."/>
            <person name="Wang T."/>
            <person name="Piao C.G."/>
            <person name="Wang L.F."/>
            <person name="Tian G.Z."/>
            <person name="Zhu T.H."/>
            <person name="Guo M.W."/>
        </authorList>
    </citation>
    <scope>NUCLEOTIDE SEQUENCE [LARGE SCALE GENOMIC DNA]</scope>
    <source>
        <strain evidence="6 7">2-bin</strain>
    </source>
</reference>
<comment type="caution">
    <text evidence="6">The sequence shown here is derived from an EMBL/GenBank/DDBJ whole genome shotgun (WGS) entry which is preliminary data.</text>
</comment>
<protein>
    <submittedName>
        <fullName evidence="6">LysR family transcriptional regulator</fullName>
    </submittedName>
</protein>
<dbReference type="GO" id="GO:0006351">
    <property type="term" value="P:DNA-templated transcription"/>
    <property type="evidence" value="ECO:0007669"/>
    <property type="project" value="TreeGrafter"/>
</dbReference>
<dbReference type="InterPro" id="IPR036390">
    <property type="entry name" value="WH_DNA-bd_sf"/>
</dbReference>
<dbReference type="GO" id="GO:0043565">
    <property type="term" value="F:sequence-specific DNA binding"/>
    <property type="evidence" value="ECO:0007669"/>
    <property type="project" value="TreeGrafter"/>
</dbReference>
<keyword evidence="3" id="KW-0238">DNA-binding</keyword>
<dbReference type="Pfam" id="PF00126">
    <property type="entry name" value="HTH_1"/>
    <property type="match status" value="1"/>
</dbReference>
<dbReference type="InterPro" id="IPR036388">
    <property type="entry name" value="WH-like_DNA-bd_sf"/>
</dbReference>
<sequence length="293" mass="32060">MNHPLQALRTFVEVGQRGSVKAAAQALHVTPGAVSQQIRLLEDRLGVVLLERERSGMRLTPAGVSIHPQLLQAFLQIDQAVRNLEAAKAQKSLTVSTVATFAASWLVPRLGRFKLLHPDIEIRVEATSELVDLRRDRVDVALRHGLGDYPGLEVMPLMAPVLTPVASPAFLAEHQATIQEAADCLDYPLLHDGDRADWALWLQAHGVPEDVRAQRGSAFEDDFLLIRAAEAGQGLALVPQAYALEEIAAGRLVQVLDKPWPARFAYYTVTQPGASARAEVRAFIDWIVQEAAA</sequence>
<dbReference type="SUPFAM" id="SSF53850">
    <property type="entry name" value="Periplasmic binding protein-like II"/>
    <property type="match status" value="1"/>
</dbReference>
<dbReference type="Gene3D" id="3.40.190.10">
    <property type="entry name" value="Periplasmic binding protein-like II"/>
    <property type="match status" value="2"/>
</dbReference>
<keyword evidence="2" id="KW-0805">Transcription regulation</keyword>
<dbReference type="Gene3D" id="1.10.10.10">
    <property type="entry name" value="Winged helix-like DNA-binding domain superfamily/Winged helix DNA-binding domain"/>
    <property type="match status" value="1"/>
</dbReference>
<dbReference type="Proteomes" id="UP000308917">
    <property type="component" value="Unassembled WGS sequence"/>
</dbReference>
<dbReference type="PRINTS" id="PR00039">
    <property type="entry name" value="HTHLYSR"/>
</dbReference>
<dbReference type="RefSeq" id="WP_136571810.1">
    <property type="nucleotide sequence ID" value="NZ_STFG01000001.1"/>
</dbReference>